<accession>A0A926ILZ1</accession>
<keyword evidence="3" id="KW-1185">Reference proteome</keyword>
<comment type="caution">
    <text evidence="2">The sequence shown here is derived from an EMBL/GenBank/DDBJ whole genome shotgun (WGS) entry which is preliminary data.</text>
</comment>
<dbReference type="EMBL" id="JACRTE010000001">
    <property type="protein sequence ID" value="MBC8595512.1"/>
    <property type="molecule type" value="Genomic_DNA"/>
</dbReference>
<dbReference type="AlphaFoldDB" id="A0A926ILZ1"/>
<reference evidence="2" key="1">
    <citation type="submission" date="2020-08" db="EMBL/GenBank/DDBJ databases">
        <title>Genome public.</title>
        <authorList>
            <person name="Liu C."/>
            <person name="Sun Q."/>
        </authorList>
    </citation>
    <scope>NUCLEOTIDE SEQUENCE</scope>
    <source>
        <strain evidence="2">NSJ-50</strain>
    </source>
</reference>
<evidence type="ECO:0000256" key="1">
    <source>
        <dbReference type="SAM" id="SignalP"/>
    </source>
</evidence>
<organism evidence="2 3">
    <name type="scientific">Qingrenia yutianensis</name>
    <dbReference type="NCBI Taxonomy" id="2763676"/>
    <lineage>
        <taxon>Bacteria</taxon>
        <taxon>Bacillati</taxon>
        <taxon>Bacillota</taxon>
        <taxon>Clostridia</taxon>
        <taxon>Eubacteriales</taxon>
        <taxon>Oscillospiraceae</taxon>
        <taxon>Qingrenia</taxon>
    </lineage>
</organism>
<sequence length="472" mass="50861">MKKTISKRVLALAAALALILCSTSVSAADDIAGRKTEYIRDYTLLSPEDGVYTNDKLNYEIDKLFVRSLKGSSATKDYSVGVGENGITAVAGYFLLKMDLGTNYTVSGVFSDDPNGKYPKNSNIVRLYFNSLYDPEKAVDVVYNPPIDLNNTFRFNIKSTSKLDTSGNPTEEDLGHTIELQYGSKTLCTDVTTDGTRFTMGGDTNFTLSYAGGAISLSIENQSTGFSYNFEKSADEINSLLENSGITSVRTSGSFCLGDHQSMGGRIALKSLNIQNNNISIVGADAPFGKTAVFAKNSNTKISLALSKNVSFVKKAELFADGKKCADFNMEDCTIYANLPQLSDGRHILSAVITDLQGNTVTAESDYFYIGKGTFIGDGFTVDGNGVSDILAACGGTLTANFKYEYEKDALIIICLYDNNNCMKNIAFSHGNNGIASASVNVPENAFGYTAKAFMFESFENSAPISCVVEIN</sequence>
<dbReference type="Proteomes" id="UP000647416">
    <property type="component" value="Unassembled WGS sequence"/>
</dbReference>
<dbReference type="Gene3D" id="2.60.40.10">
    <property type="entry name" value="Immunoglobulins"/>
    <property type="match status" value="1"/>
</dbReference>
<proteinExistence type="predicted"/>
<evidence type="ECO:0000313" key="2">
    <source>
        <dbReference type="EMBL" id="MBC8595512.1"/>
    </source>
</evidence>
<name>A0A926ILZ1_9FIRM</name>
<gene>
    <name evidence="2" type="ORF">H8706_01335</name>
</gene>
<keyword evidence="1" id="KW-0732">Signal</keyword>
<dbReference type="RefSeq" id="WP_262431192.1">
    <property type="nucleotide sequence ID" value="NZ_JACRTE010000001.1"/>
</dbReference>
<dbReference type="InterPro" id="IPR013783">
    <property type="entry name" value="Ig-like_fold"/>
</dbReference>
<evidence type="ECO:0000313" key="3">
    <source>
        <dbReference type="Proteomes" id="UP000647416"/>
    </source>
</evidence>
<feature type="chain" id="PRO_5037725477" evidence="1">
    <location>
        <begin position="28"/>
        <end position="472"/>
    </location>
</feature>
<protein>
    <submittedName>
        <fullName evidence="2">Uncharacterized protein</fullName>
    </submittedName>
</protein>
<feature type="signal peptide" evidence="1">
    <location>
        <begin position="1"/>
        <end position="27"/>
    </location>
</feature>